<feature type="region of interest" description="Disordered" evidence="1">
    <location>
        <begin position="21"/>
        <end position="56"/>
    </location>
</feature>
<dbReference type="AlphaFoldDB" id="A0A5B7FE06"/>
<protein>
    <submittedName>
        <fullName evidence="2">Uncharacterized protein</fullName>
    </submittedName>
</protein>
<evidence type="ECO:0000256" key="1">
    <source>
        <dbReference type="SAM" id="MobiDB-lite"/>
    </source>
</evidence>
<reference evidence="2 3" key="1">
    <citation type="submission" date="2019-05" db="EMBL/GenBank/DDBJ databases">
        <title>Another draft genome of Portunus trituberculatus and its Hox gene families provides insights of decapod evolution.</title>
        <authorList>
            <person name="Jeong J.-H."/>
            <person name="Song I."/>
            <person name="Kim S."/>
            <person name="Choi T."/>
            <person name="Kim D."/>
            <person name="Ryu S."/>
            <person name="Kim W."/>
        </authorList>
    </citation>
    <scope>NUCLEOTIDE SEQUENCE [LARGE SCALE GENOMIC DNA]</scope>
    <source>
        <tissue evidence="2">Muscle</tissue>
    </source>
</reference>
<comment type="caution">
    <text evidence="2">The sequence shown here is derived from an EMBL/GenBank/DDBJ whole genome shotgun (WGS) entry which is preliminary data.</text>
</comment>
<sequence>MPKCRVATVSGEGLCSQCSKARSTGRAEVPVSLASTPTDTSQHRMKEPTLRTRSPSENFTCNNDVLLKKNKHKSMSARSGEASRAAWSLLSTKYKSSSCLRRTNCCPNRRLSWSKV</sequence>
<proteinExistence type="predicted"/>
<feature type="compositionally biased region" description="Basic and acidic residues" evidence="1">
    <location>
        <begin position="41"/>
        <end position="50"/>
    </location>
</feature>
<evidence type="ECO:0000313" key="3">
    <source>
        <dbReference type="Proteomes" id="UP000324222"/>
    </source>
</evidence>
<evidence type="ECO:0000313" key="2">
    <source>
        <dbReference type="EMBL" id="MPC43288.1"/>
    </source>
</evidence>
<organism evidence="2 3">
    <name type="scientific">Portunus trituberculatus</name>
    <name type="common">Swimming crab</name>
    <name type="synonym">Neptunus trituberculatus</name>
    <dbReference type="NCBI Taxonomy" id="210409"/>
    <lineage>
        <taxon>Eukaryota</taxon>
        <taxon>Metazoa</taxon>
        <taxon>Ecdysozoa</taxon>
        <taxon>Arthropoda</taxon>
        <taxon>Crustacea</taxon>
        <taxon>Multicrustacea</taxon>
        <taxon>Malacostraca</taxon>
        <taxon>Eumalacostraca</taxon>
        <taxon>Eucarida</taxon>
        <taxon>Decapoda</taxon>
        <taxon>Pleocyemata</taxon>
        <taxon>Brachyura</taxon>
        <taxon>Eubrachyura</taxon>
        <taxon>Portunoidea</taxon>
        <taxon>Portunidae</taxon>
        <taxon>Portuninae</taxon>
        <taxon>Portunus</taxon>
    </lineage>
</organism>
<keyword evidence="3" id="KW-1185">Reference proteome</keyword>
<dbReference type="EMBL" id="VSRR010005765">
    <property type="protein sequence ID" value="MPC43288.1"/>
    <property type="molecule type" value="Genomic_DNA"/>
</dbReference>
<accession>A0A5B7FE06</accession>
<name>A0A5B7FE06_PORTR</name>
<dbReference type="Proteomes" id="UP000324222">
    <property type="component" value="Unassembled WGS sequence"/>
</dbReference>
<gene>
    <name evidence="2" type="ORF">E2C01_036930</name>
</gene>